<dbReference type="SMART" id="SM00449">
    <property type="entry name" value="SPRY"/>
    <property type="match status" value="1"/>
</dbReference>
<sequence>MKGERDSGLGETKGKKCEGSIFVLSRSEVWTLKKPKIVSKKLSTFRFPDLNGMLQVFKVDLTLNPSNDLSNVVVSEDQRQVAVGNDFMFRNVYPCNLSAFDVQGSQNFSSGKYYWEVDVSGKIAWVLGVYSKTSNINRKKSSGFVFNRNPNYSNAYSRFRPENGYWVVGLQNESEYNAFEDSSTSDPKVLTLSMAVAPHRIGVFLDYEASTVSFFNVTNNGSLIYKFSKCHFSQTVYPYFNPWNCPVPMTLCPPSS</sequence>
<evidence type="ECO:0000313" key="2">
    <source>
        <dbReference type="EMBL" id="KAK1336017.1"/>
    </source>
</evidence>
<dbReference type="AlphaFoldDB" id="A0AA40LKZ0"/>
<accession>A0AA40LKZ0</accession>
<reference evidence="2" key="1">
    <citation type="submission" date="2023-06" db="EMBL/GenBank/DDBJ databases">
        <title>Reference genome for the Northern bat (Eptesicus nilssonii), a most northern bat species.</title>
        <authorList>
            <person name="Laine V.N."/>
            <person name="Pulliainen A.T."/>
            <person name="Lilley T.M."/>
        </authorList>
    </citation>
    <scope>NUCLEOTIDE SEQUENCE</scope>
    <source>
        <strain evidence="2">BLF_Eptnil</strain>
        <tissue evidence="2">Kidney</tissue>
    </source>
</reference>
<protein>
    <recommendedName>
        <fullName evidence="1">B30.2/SPRY domain-containing protein</fullName>
    </recommendedName>
</protein>
<dbReference type="InterPro" id="IPR013320">
    <property type="entry name" value="ConA-like_dom_sf"/>
</dbReference>
<organism evidence="2 3">
    <name type="scientific">Cnephaeus nilssonii</name>
    <name type="common">Northern bat</name>
    <name type="synonym">Eptesicus nilssonii</name>
    <dbReference type="NCBI Taxonomy" id="3371016"/>
    <lineage>
        <taxon>Eukaryota</taxon>
        <taxon>Metazoa</taxon>
        <taxon>Chordata</taxon>
        <taxon>Craniata</taxon>
        <taxon>Vertebrata</taxon>
        <taxon>Euteleostomi</taxon>
        <taxon>Mammalia</taxon>
        <taxon>Eutheria</taxon>
        <taxon>Laurasiatheria</taxon>
        <taxon>Chiroptera</taxon>
        <taxon>Yangochiroptera</taxon>
        <taxon>Vespertilionidae</taxon>
        <taxon>Cnephaeus</taxon>
    </lineage>
</organism>
<dbReference type="InterPro" id="IPR003879">
    <property type="entry name" value="Butyrophylin_SPRY"/>
</dbReference>
<dbReference type="EMBL" id="JAULJE010000013">
    <property type="protein sequence ID" value="KAK1336017.1"/>
    <property type="molecule type" value="Genomic_DNA"/>
</dbReference>
<dbReference type="InterPro" id="IPR050143">
    <property type="entry name" value="TRIM/RBCC"/>
</dbReference>
<dbReference type="InterPro" id="IPR001870">
    <property type="entry name" value="B30.2/SPRY"/>
</dbReference>
<evidence type="ECO:0000313" key="3">
    <source>
        <dbReference type="Proteomes" id="UP001177744"/>
    </source>
</evidence>
<dbReference type="InterPro" id="IPR003877">
    <property type="entry name" value="SPRY_dom"/>
</dbReference>
<dbReference type="Pfam" id="PF00622">
    <property type="entry name" value="SPRY"/>
    <property type="match status" value="1"/>
</dbReference>
<feature type="domain" description="B30.2/SPRY" evidence="1">
    <location>
        <begin position="40"/>
        <end position="256"/>
    </location>
</feature>
<gene>
    <name evidence="2" type="ORF">QTO34_003817</name>
</gene>
<dbReference type="SUPFAM" id="SSF49899">
    <property type="entry name" value="Concanavalin A-like lectins/glucanases"/>
    <property type="match status" value="1"/>
</dbReference>
<evidence type="ECO:0000259" key="1">
    <source>
        <dbReference type="PROSITE" id="PS50188"/>
    </source>
</evidence>
<dbReference type="PANTHER" id="PTHR24103">
    <property type="entry name" value="E3 UBIQUITIN-PROTEIN LIGASE TRIM"/>
    <property type="match status" value="1"/>
</dbReference>
<name>A0AA40LKZ0_CNENI</name>
<proteinExistence type="predicted"/>
<dbReference type="Gene3D" id="2.60.120.920">
    <property type="match status" value="1"/>
</dbReference>
<dbReference type="Proteomes" id="UP001177744">
    <property type="component" value="Unassembled WGS sequence"/>
</dbReference>
<dbReference type="PROSITE" id="PS50188">
    <property type="entry name" value="B302_SPRY"/>
    <property type="match status" value="1"/>
</dbReference>
<dbReference type="PRINTS" id="PR01407">
    <property type="entry name" value="BUTYPHLNCDUF"/>
</dbReference>
<comment type="caution">
    <text evidence="2">The sequence shown here is derived from an EMBL/GenBank/DDBJ whole genome shotgun (WGS) entry which is preliminary data.</text>
</comment>
<keyword evidence="3" id="KW-1185">Reference proteome</keyword>
<dbReference type="InterPro" id="IPR043136">
    <property type="entry name" value="B30.2/SPRY_sf"/>
</dbReference>